<feature type="signal peptide" evidence="2">
    <location>
        <begin position="1"/>
        <end position="19"/>
    </location>
</feature>
<feature type="transmembrane region" description="Helical" evidence="1">
    <location>
        <begin position="6"/>
        <end position="31"/>
    </location>
</feature>
<feature type="transmembrane region" description="Helical" evidence="1">
    <location>
        <begin position="52"/>
        <end position="74"/>
    </location>
</feature>
<gene>
    <name evidence="3" type="ORF">P353_17675</name>
</gene>
<keyword evidence="1" id="KW-1133">Transmembrane helix</keyword>
<feature type="chain" id="PRO_5001918318" evidence="2">
    <location>
        <begin position="20"/>
        <end position="143"/>
    </location>
</feature>
<dbReference type="AlphaFoldDB" id="A0A096GRK7"/>
<protein>
    <submittedName>
        <fullName evidence="3">Uncharacterized protein</fullName>
    </submittedName>
</protein>
<reference evidence="3 4" key="1">
    <citation type="submission" date="2013-09" db="EMBL/GenBank/DDBJ databases">
        <title>High correlation between genotypes and phenotypes of environmental bacteria Comamonas testosteroni strains.</title>
        <authorList>
            <person name="Liu L."/>
            <person name="Zhu W."/>
            <person name="Xia X."/>
            <person name="Xu B."/>
            <person name="Luo M."/>
            <person name="Wang G."/>
        </authorList>
    </citation>
    <scope>NUCLEOTIDE SEQUENCE [LARGE SCALE GENOMIC DNA]</scope>
    <source>
        <strain evidence="3 4">JL40</strain>
    </source>
</reference>
<keyword evidence="1" id="KW-0812">Transmembrane</keyword>
<evidence type="ECO:0000256" key="2">
    <source>
        <dbReference type="SAM" id="SignalP"/>
    </source>
</evidence>
<dbReference type="Proteomes" id="UP000029553">
    <property type="component" value="Unassembled WGS sequence"/>
</dbReference>
<feature type="transmembrane region" description="Helical" evidence="1">
    <location>
        <begin position="118"/>
        <end position="140"/>
    </location>
</feature>
<comment type="caution">
    <text evidence="3">The sequence shown here is derived from an EMBL/GenBank/DDBJ whole genome shotgun (WGS) entry which is preliminary data.</text>
</comment>
<proteinExistence type="predicted"/>
<evidence type="ECO:0000313" key="3">
    <source>
        <dbReference type="EMBL" id="KGH27835.1"/>
    </source>
</evidence>
<evidence type="ECO:0000256" key="1">
    <source>
        <dbReference type="SAM" id="Phobius"/>
    </source>
</evidence>
<accession>A0A096GRK7</accession>
<keyword evidence="1" id="KW-0472">Membrane</keyword>
<dbReference type="EMBL" id="AWOR01000057">
    <property type="protein sequence ID" value="KGH27835.1"/>
    <property type="molecule type" value="Genomic_DNA"/>
</dbReference>
<name>A0A096GRK7_COMTE</name>
<sequence length="143" mass="14928">MPSLGAIALVAGGAMSAFAAVAHLACIAIGAPAYRVMGASDRMIRAAEKGKAWPALITLFIAMILFLWAGYAWAGAGVIAPLPLSKLSLTAICAVYLVRAIAFPFLKPVFPANTQTFWLVSSGICLVIGLFHLVGIIELWGAL</sequence>
<feature type="transmembrane region" description="Helical" evidence="1">
    <location>
        <begin position="86"/>
        <end position="106"/>
    </location>
</feature>
<evidence type="ECO:0000313" key="4">
    <source>
        <dbReference type="Proteomes" id="UP000029553"/>
    </source>
</evidence>
<keyword evidence="2" id="KW-0732">Signal</keyword>
<organism evidence="3 4">
    <name type="scientific">Comamonas testosteroni</name>
    <name type="common">Pseudomonas testosteroni</name>
    <dbReference type="NCBI Taxonomy" id="285"/>
    <lineage>
        <taxon>Bacteria</taxon>
        <taxon>Pseudomonadati</taxon>
        <taxon>Pseudomonadota</taxon>
        <taxon>Betaproteobacteria</taxon>
        <taxon>Burkholderiales</taxon>
        <taxon>Comamonadaceae</taxon>
        <taxon>Comamonas</taxon>
    </lineage>
</organism>